<evidence type="ECO:0000256" key="1">
    <source>
        <dbReference type="SAM" id="Phobius"/>
    </source>
</evidence>
<keyword evidence="1" id="KW-0812">Transmembrane</keyword>
<accession>A0A1H7UMC4</accession>
<evidence type="ECO:0000313" key="2">
    <source>
        <dbReference type="EMBL" id="SEL98180.1"/>
    </source>
</evidence>
<keyword evidence="3" id="KW-1185">Reference proteome</keyword>
<reference evidence="2 3" key="1">
    <citation type="submission" date="2016-10" db="EMBL/GenBank/DDBJ databases">
        <authorList>
            <person name="de Groot N.N."/>
        </authorList>
    </citation>
    <scope>NUCLEOTIDE SEQUENCE [LARGE SCALE GENOMIC DNA]</scope>
    <source>
        <strain evidence="2 3">DSM 21039</strain>
    </source>
</reference>
<name>A0A1H7UMC4_9BACT</name>
<gene>
    <name evidence="2" type="ORF">SAMN04488505_10350</name>
</gene>
<keyword evidence="1" id="KW-0472">Membrane</keyword>
<evidence type="ECO:0000313" key="3">
    <source>
        <dbReference type="Proteomes" id="UP000198984"/>
    </source>
</evidence>
<keyword evidence="1" id="KW-1133">Transmembrane helix</keyword>
<dbReference type="AlphaFoldDB" id="A0A1H7UMC4"/>
<organism evidence="2 3">
    <name type="scientific">Chitinophaga rupis</name>
    <dbReference type="NCBI Taxonomy" id="573321"/>
    <lineage>
        <taxon>Bacteria</taxon>
        <taxon>Pseudomonadati</taxon>
        <taxon>Bacteroidota</taxon>
        <taxon>Chitinophagia</taxon>
        <taxon>Chitinophagales</taxon>
        <taxon>Chitinophagaceae</taxon>
        <taxon>Chitinophaga</taxon>
    </lineage>
</organism>
<dbReference type="EMBL" id="FOBB01000003">
    <property type="protein sequence ID" value="SEL98180.1"/>
    <property type="molecule type" value="Genomic_DNA"/>
</dbReference>
<dbReference type="STRING" id="573321.SAMN04488505_10350"/>
<protein>
    <submittedName>
        <fullName evidence="2">Uncharacterized protein</fullName>
    </submittedName>
</protein>
<feature type="transmembrane region" description="Helical" evidence="1">
    <location>
        <begin position="6"/>
        <end position="25"/>
    </location>
</feature>
<proteinExistence type="predicted"/>
<dbReference type="Proteomes" id="UP000198984">
    <property type="component" value="Unassembled WGS sequence"/>
</dbReference>
<sequence length="34" mass="3870">MWKSGGVFAVPGLISLIFGIEISFYKPVFRSFFQ</sequence>